<evidence type="ECO:0000313" key="1">
    <source>
        <dbReference type="EMBL" id="DAD81420.1"/>
    </source>
</evidence>
<protein>
    <submittedName>
        <fullName evidence="1">Uncharacterized protein</fullName>
    </submittedName>
</protein>
<name>A0A8S5MGU0_9CAUD</name>
<organism evidence="1">
    <name type="scientific">Podoviridae sp. ctqve24</name>
    <dbReference type="NCBI Taxonomy" id="2826580"/>
    <lineage>
        <taxon>Viruses</taxon>
        <taxon>Duplodnaviria</taxon>
        <taxon>Heunggongvirae</taxon>
        <taxon>Uroviricota</taxon>
        <taxon>Caudoviricetes</taxon>
    </lineage>
</organism>
<proteinExistence type="predicted"/>
<dbReference type="EMBL" id="BK014901">
    <property type="protein sequence ID" value="DAD81420.1"/>
    <property type="molecule type" value="Genomic_DNA"/>
</dbReference>
<reference evidence="1" key="1">
    <citation type="journal article" date="2021" name="Proc. Natl. Acad. Sci. U.S.A.">
        <title>A Catalog of Tens of Thousands of Viruses from Human Metagenomes Reveals Hidden Associations with Chronic Diseases.</title>
        <authorList>
            <person name="Tisza M.J."/>
            <person name="Buck C.B."/>
        </authorList>
    </citation>
    <scope>NUCLEOTIDE SEQUENCE</scope>
    <source>
        <strain evidence="1">Ctqve24</strain>
    </source>
</reference>
<accession>A0A8S5MGU0</accession>
<sequence>MIKNLLENPNSKIELVMPLAYYQKLFCYIVPEFYRVNKENDKRNYIYIQLSKAELNTNTKIVNMEYKGFNKANGEPGNCTLNFSIESIFTMLINKENPDTDNLLFYGYSDDDKIGFYMDLLKELIYKGEN</sequence>